<dbReference type="GO" id="GO:0055064">
    <property type="term" value="P:chloride ion homeostasis"/>
    <property type="evidence" value="ECO:0007669"/>
    <property type="project" value="TreeGrafter"/>
</dbReference>
<comment type="caution">
    <text evidence="11">The sequence shown here is derived from an EMBL/GenBank/DDBJ whole genome shotgun (WGS) entry which is preliminary data.</text>
</comment>
<accession>A0AA36H5V8</accession>
<proteinExistence type="inferred from homology"/>
<dbReference type="GO" id="GO:0006884">
    <property type="term" value="P:cell volume homeostasis"/>
    <property type="evidence" value="ECO:0007669"/>
    <property type="project" value="TreeGrafter"/>
</dbReference>
<dbReference type="PANTHER" id="PTHR11827">
    <property type="entry name" value="SOLUTE CARRIER FAMILY 12, CATION COTRANSPORTERS"/>
    <property type="match status" value="1"/>
</dbReference>
<evidence type="ECO:0000259" key="10">
    <source>
        <dbReference type="Pfam" id="PF00324"/>
    </source>
</evidence>
<dbReference type="Gene3D" id="1.20.1740.10">
    <property type="entry name" value="Amino acid/polyamine transporter I"/>
    <property type="match status" value="1"/>
</dbReference>
<keyword evidence="6 9" id="KW-1133">Transmembrane helix</keyword>
<evidence type="ECO:0000256" key="6">
    <source>
        <dbReference type="ARBA" id="ARBA00022989"/>
    </source>
</evidence>
<dbReference type="Pfam" id="PF00324">
    <property type="entry name" value="AA_permease"/>
    <property type="match status" value="1"/>
</dbReference>
<protein>
    <recommendedName>
        <fullName evidence="3">Solute carrier family 12 member 9</fullName>
    </recommendedName>
</protein>
<dbReference type="GO" id="GO:0055075">
    <property type="term" value="P:potassium ion homeostasis"/>
    <property type="evidence" value="ECO:0007669"/>
    <property type="project" value="TreeGrafter"/>
</dbReference>
<evidence type="ECO:0000256" key="8">
    <source>
        <dbReference type="SAM" id="MobiDB-lite"/>
    </source>
</evidence>
<evidence type="ECO:0000256" key="3">
    <source>
        <dbReference type="ARBA" id="ARBA00019359"/>
    </source>
</evidence>
<evidence type="ECO:0000256" key="5">
    <source>
        <dbReference type="ARBA" id="ARBA00022692"/>
    </source>
</evidence>
<keyword evidence="7 9" id="KW-0472">Membrane</keyword>
<dbReference type="AlphaFoldDB" id="A0AA36H5V8"/>
<feature type="transmembrane region" description="Helical" evidence="9">
    <location>
        <begin position="133"/>
        <end position="156"/>
    </location>
</feature>
<evidence type="ECO:0000313" key="11">
    <source>
        <dbReference type="EMBL" id="CAJ0604690.1"/>
    </source>
</evidence>
<gene>
    <name evidence="11" type="ORF">CYNAS_LOCUS16673</name>
</gene>
<name>A0AA36H5V8_CYLNA</name>
<keyword evidence="4" id="KW-0813">Transport</keyword>
<dbReference type="PANTHER" id="PTHR11827:SF72">
    <property type="entry name" value="GH08340P"/>
    <property type="match status" value="1"/>
</dbReference>
<dbReference type="InterPro" id="IPR004842">
    <property type="entry name" value="SLC12A_fam"/>
</dbReference>
<dbReference type="EMBL" id="CATQJL010000316">
    <property type="protein sequence ID" value="CAJ0604690.1"/>
    <property type="molecule type" value="Genomic_DNA"/>
</dbReference>
<feature type="transmembrane region" description="Helical" evidence="9">
    <location>
        <begin position="203"/>
        <end position="222"/>
    </location>
</feature>
<dbReference type="GO" id="GO:0015379">
    <property type="term" value="F:potassium:chloride symporter activity"/>
    <property type="evidence" value="ECO:0007669"/>
    <property type="project" value="TreeGrafter"/>
</dbReference>
<evidence type="ECO:0000256" key="4">
    <source>
        <dbReference type="ARBA" id="ARBA00022448"/>
    </source>
</evidence>
<feature type="transmembrane region" description="Helical" evidence="9">
    <location>
        <begin position="53"/>
        <end position="74"/>
    </location>
</feature>
<dbReference type="GO" id="GO:0016020">
    <property type="term" value="C:membrane"/>
    <property type="evidence" value="ECO:0007669"/>
    <property type="project" value="UniProtKB-SubCell"/>
</dbReference>
<feature type="region of interest" description="Disordered" evidence="8">
    <location>
        <begin position="1"/>
        <end position="47"/>
    </location>
</feature>
<dbReference type="FunFam" id="1.20.1740.10:FF:000013">
    <property type="entry name" value="Solute carrier family 12 member"/>
    <property type="match status" value="1"/>
</dbReference>
<evidence type="ECO:0000313" key="12">
    <source>
        <dbReference type="Proteomes" id="UP001176961"/>
    </source>
</evidence>
<feature type="compositionally biased region" description="Polar residues" evidence="8">
    <location>
        <begin position="31"/>
        <end position="47"/>
    </location>
</feature>
<dbReference type="Proteomes" id="UP001176961">
    <property type="component" value="Unassembled WGS sequence"/>
</dbReference>
<evidence type="ECO:0000256" key="2">
    <source>
        <dbReference type="ARBA" id="ARBA00010593"/>
    </source>
</evidence>
<feature type="transmembrane region" description="Helical" evidence="9">
    <location>
        <begin position="86"/>
        <end position="113"/>
    </location>
</feature>
<reference evidence="11" key="1">
    <citation type="submission" date="2023-07" db="EMBL/GenBank/DDBJ databases">
        <authorList>
            <consortium name="CYATHOMIX"/>
        </authorList>
    </citation>
    <scope>NUCLEOTIDE SEQUENCE</scope>
    <source>
        <strain evidence="11">N/A</strain>
    </source>
</reference>
<evidence type="ECO:0000256" key="9">
    <source>
        <dbReference type="SAM" id="Phobius"/>
    </source>
</evidence>
<evidence type="ECO:0000256" key="7">
    <source>
        <dbReference type="ARBA" id="ARBA00023136"/>
    </source>
</evidence>
<comment type="similarity">
    <text evidence="2">Belongs to the SLC12A transporter family.</text>
</comment>
<organism evidence="11 12">
    <name type="scientific">Cylicocyclus nassatus</name>
    <name type="common">Nematode worm</name>
    <dbReference type="NCBI Taxonomy" id="53992"/>
    <lineage>
        <taxon>Eukaryota</taxon>
        <taxon>Metazoa</taxon>
        <taxon>Ecdysozoa</taxon>
        <taxon>Nematoda</taxon>
        <taxon>Chromadorea</taxon>
        <taxon>Rhabditida</taxon>
        <taxon>Rhabditina</taxon>
        <taxon>Rhabditomorpha</taxon>
        <taxon>Strongyloidea</taxon>
        <taxon>Strongylidae</taxon>
        <taxon>Cylicocyclus</taxon>
    </lineage>
</organism>
<feature type="domain" description="Amino acid permease/ SLC12A" evidence="10">
    <location>
        <begin position="66"/>
        <end position="221"/>
    </location>
</feature>
<comment type="subcellular location">
    <subcellularLocation>
        <location evidence="1">Membrane</location>
        <topology evidence="1">Multi-pass membrane protein</topology>
    </subcellularLocation>
</comment>
<keyword evidence="12" id="KW-1185">Reference proteome</keyword>
<evidence type="ECO:0000256" key="1">
    <source>
        <dbReference type="ARBA" id="ARBA00004141"/>
    </source>
</evidence>
<keyword evidence="5 9" id="KW-0812">Transmembrane</keyword>
<dbReference type="InterPro" id="IPR004841">
    <property type="entry name" value="AA-permease/SLC12A_dom"/>
</dbReference>
<sequence>MTEETAGVGTTPGGTVIGSVSNESQKDGVTHENSIANGGSSPSIEFSQSRPNGLSTISGVFAPVALSMFSVLLFMRMGFVVGQLGFLMTVVQLAMAYAIVMLTVLSLCAISSNGAVEGGGVYYMISRSLGPEFGGAIGVLFFVANVFSCALYISGFTEELLNNLGNGQFPDSPMWRFLYCVLVSVALLILSLLGAGIFAKPALVTFILISICYSTWIISVIVDGPMQVPIPKVNTPAYRVHENASDPNSPMIVMLNQTLTANYTGFRLAVVAT</sequence>
<feature type="transmembrane region" description="Helical" evidence="9">
    <location>
        <begin position="177"/>
        <end position="197"/>
    </location>
</feature>